<evidence type="ECO:0000256" key="2">
    <source>
        <dbReference type="SAM" id="MobiDB-lite"/>
    </source>
</evidence>
<dbReference type="Gene3D" id="2.110.10.10">
    <property type="entry name" value="Hemopexin-like domain"/>
    <property type="match status" value="1"/>
</dbReference>
<dbReference type="PROSITE" id="PS51642">
    <property type="entry name" value="HEMOPEXIN_2"/>
    <property type="match status" value="1"/>
</dbReference>
<dbReference type="SUPFAM" id="SSF50923">
    <property type="entry name" value="Hemopexin-like domain"/>
    <property type="match status" value="1"/>
</dbReference>
<evidence type="ECO:0000313" key="4">
    <source>
        <dbReference type="Proteomes" id="UP000276776"/>
    </source>
</evidence>
<feature type="region of interest" description="Disordered" evidence="2">
    <location>
        <begin position="14"/>
        <end position="51"/>
    </location>
</feature>
<dbReference type="AlphaFoldDB" id="A0A0N5CSM7"/>
<sequence>SSNKSLWDRIKSFFGSSDYDDDDVNVDHDPNSTSDAFNSDNTSSSGRKEVTNCPNDVDAVITNDGKNYLFSGSEIYEFDDKGINKEYSLKSLFPRGPPFVQGAMSNPRTHRTLLFHGKMVYVYSREMNSNKFVLESDYPKKLPANLNFQPMGAFLWSEGSQIITNGNNFATYDENWNRITLQNKIENYFDNFPRKPIRGKICFNTSCSI</sequence>
<dbReference type="WBParaSite" id="TCLT_0000323001-mRNA-1">
    <property type="protein sequence ID" value="TCLT_0000323001-mRNA-1"/>
    <property type="gene ID" value="TCLT_0000323001"/>
</dbReference>
<keyword evidence="4" id="KW-1185">Reference proteome</keyword>
<evidence type="ECO:0000313" key="5">
    <source>
        <dbReference type="WBParaSite" id="TCLT_0000323001-mRNA-1"/>
    </source>
</evidence>
<protein>
    <submittedName>
        <fullName evidence="5">PH_RBD domain-containing protein</fullName>
    </submittedName>
</protein>
<feature type="repeat" description="Hemopexin" evidence="1">
    <location>
        <begin position="54"/>
        <end position="99"/>
    </location>
</feature>
<feature type="compositionally biased region" description="Polar residues" evidence="2">
    <location>
        <begin position="31"/>
        <end position="45"/>
    </location>
</feature>
<evidence type="ECO:0000256" key="1">
    <source>
        <dbReference type="PROSITE-ProRule" id="PRU01011"/>
    </source>
</evidence>
<evidence type="ECO:0000313" key="3">
    <source>
        <dbReference type="EMBL" id="VDM99593.1"/>
    </source>
</evidence>
<dbReference type="OMA" id="ENWNRIT"/>
<reference evidence="3 4" key="2">
    <citation type="submission" date="2018-11" db="EMBL/GenBank/DDBJ databases">
        <authorList>
            <consortium name="Pathogen Informatics"/>
        </authorList>
    </citation>
    <scope>NUCLEOTIDE SEQUENCE [LARGE SCALE GENOMIC DNA]</scope>
</reference>
<dbReference type="STRING" id="103827.A0A0N5CSM7"/>
<dbReference type="InterPro" id="IPR018487">
    <property type="entry name" value="Hemopexin-like_repeat"/>
</dbReference>
<dbReference type="EMBL" id="UYYF01001147">
    <property type="protein sequence ID" value="VDM99593.1"/>
    <property type="molecule type" value="Genomic_DNA"/>
</dbReference>
<dbReference type="OrthoDB" id="406838at2759"/>
<organism evidence="5">
    <name type="scientific">Thelazia callipaeda</name>
    <name type="common">Oriental eyeworm</name>
    <name type="synonym">Parasitic nematode</name>
    <dbReference type="NCBI Taxonomy" id="103827"/>
    <lineage>
        <taxon>Eukaryota</taxon>
        <taxon>Metazoa</taxon>
        <taxon>Ecdysozoa</taxon>
        <taxon>Nematoda</taxon>
        <taxon>Chromadorea</taxon>
        <taxon>Rhabditida</taxon>
        <taxon>Spirurina</taxon>
        <taxon>Spiruromorpha</taxon>
        <taxon>Thelazioidea</taxon>
        <taxon>Thelaziidae</taxon>
        <taxon>Thelazia</taxon>
    </lineage>
</organism>
<accession>A0A0N5CSM7</accession>
<name>A0A0N5CSM7_THECL</name>
<dbReference type="Proteomes" id="UP000276776">
    <property type="component" value="Unassembled WGS sequence"/>
</dbReference>
<reference evidence="5" key="1">
    <citation type="submission" date="2017-02" db="UniProtKB">
        <authorList>
            <consortium name="WormBaseParasite"/>
        </authorList>
    </citation>
    <scope>IDENTIFICATION</scope>
</reference>
<dbReference type="InterPro" id="IPR036375">
    <property type="entry name" value="Hemopexin-like_dom_sf"/>
</dbReference>
<proteinExistence type="predicted"/>
<gene>
    <name evidence="3" type="ORF">TCLT_LOCUS3228</name>
</gene>